<reference evidence="2" key="1">
    <citation type="journal article" date="2019" name="Int. J. Syst. Evol. Microbiol.">
        <title>The Global Catalogue of Microorganisms (GCM) 10K type strain sequencing project: providing services to taxonomists for standard genome sequencing and annotation.</title>
        <authorList>
            <consortium name="The Broad Institute Genomics Platform"/>
            <consortium name="The Broad Institute Genome Sequencing Center for Infectious Disease"/>
            <person name="Wu L."/>
            <person name="Ma J."/>
        </authorList>
    </citation>
    <scope>NUCLEOTIDE SEQUENCE [LARGE SCALE GENOMIC DNA]</scope>
    <source>
        <strain evidence="2">CGMCC 1.15394</strain>
    </source>
</reference>
<name>A0ABQ1TQI6_9GAMM</name>
<dbReference type="EMBL" id="BMIT01000010">
    <property type="protein sequence ID" value="GGF00605.1"/>
    <property type="molecule type" value="Genomic_DNA"/>
</dbReference>
<keyword evidence="2" id="KW-1185">Reference proteome</keyword>
<comment type="caution">
    <text evidence="1">The sequence shown here is derived from an EMBL/GenBank/DDBJ whole genome shotgun (WGS) entry which is preliminary data.</text>
</comment>
<proteinExistence type="predicted"/>
<organism evidence="1 2">
    <name type="scientific">Pseudoalteromonas gelatinilytica</name>
    <dbReference type="NCBI Taxonomy" id="1703256"/>
    <lineage>
        <taxon>Bacteria</taxon>
        <taxon>Pseudomonadati</taxon>
        <taxon>Pseudomonadota</taxon>
        <taxon>Gammaproteobacteria</taxon>
        <taxon>Alteromonadales</taxon>
        <taxon>Pseudoalteromonadaceae</taxon>
        <taxon>Pseudoalteromonas</taxon>
    </lineage>
</organism>
<dbReference type="RefSeq" id="WP_188729578.1">
    <property type="nucleotide sequence ID" value="NZ_BMIT01000010.1"/>
</dbReference>
<gene>
    <name evidence="1" type="ORF">GCM10008027_26820</name>
</gene>
<dbReference type="Proteomes" id="UP000638462">
    <property type="component" value="Unassembled WGS sequence"/>
</dbReference>
<protein>
    <submittedName>
        <fullName evidence="1">Uncharacterized protein</fullName>
    </submittedName>
</protein>
<evidence type="ECO:0000313" key="1">
    <source>
        <dbReference type="EMBL" id="GGF00605.1"/>
    </source>
</evidence>
<evidence type="ECO:0000313" key="2">
    <source>
        <dbReference type="Proteomes" id="UP000638462"/>
    </source>
</evidence>
<accession>A0ABQ1TQI6</accession>
<sequence>MAISKEQWEKIENELAGFLGSALFKLGDHEISIQRVRNSESTTVLAVYIDGYIKGEWHTKEETRPACLEQVWRKRYISIYKQADIKQIIKIFGKREAKKRYPNLNEKKEFLDCYFTTAKSLVRQFKRIKGIELMLIGGVPYESMEA</sequence>